<evidence type="ECO:0000313" key="4">
    <source>
        <dbReference type="EMBL" id="CTP85834.1"/>
    </source>
</evidence>
<dbReference type="PANTHER" id="PTHR43037">
    <property type="entry name" value="UNNAMED PRODUCT-RELATED"/>
    <property type="match status" value="1"/>
</dbReference>
<dbReference type="Pfam" id="PF00326">
    <property type="entry name" value="Peptidase_S9"/>
    <property type="match status" value="1"/>
</dbReference>
<dbReference type="InterPro" id="IPR050955">
    <property type="entry name" value="Plant_Biomass_Hydrol_Est"/>
</dbReference>
<dbReference type="SUPFAM" id="SSF53474">
    <property type="entry name" value="alpha/beta-Hydrolases"/>
    <property type="match status" value="1"/>
</dbReference>
<evidence type="ECO:0000256" key="1">
    <source>
        <dbReference type="ARBA" id="ARBA00022729"/>
    </source>
</evidence>
<feature type="signal peptide" evidence="2">
    <location>
        <begin position="1"/>
        <end position="24"/>
    </location>
</feature>
<dbReference type="InterPro" id="IPR001375">
    <property type="entry name" value="Peptidase_S9_cat"/>
</dbReference>
<feature type="chain" id="PRO_5005492713" evidence="2">
    <location>
        <begin position="25"/>
        <end position="277"/>
    </location>
</feature>
<dbReference type="InterPro" id="IPR029058">
    <property type="entry name" value="AB_hydrolase_fold"/>
</dbReference>
<name>A0A0K2ZNM9_9XANT</name>
<keyword evidence="1 2" id="KW-0732">Signal</keyword>
<protein>
    <submittedName>
        <fullName evidence="4">Phospholipase/carboxylesterase</fullName>
    </submittedName>
</protein>
<sequence>MSMRSLLMLLCLSMVGCSSLPSDPASGHFVSRQLTVDGRLYRYQVFVPAPPLRQGPLPVVLFLHGSGERGSDGRQQADSGVGPYLRRHLANFPALVVMPQVPDDEEWNGINATMALQALDAASAEFNGDPQRTYLTGMSMGGYGTWEIALQQPQRFAALVPVCGAILSPHEDREYLVVTPVAELSDPYSALAERLQRIPVWIFHGAEDDVVLPHDDRKIYRAFKNLDADVRYTEYPEGNHNAWDATYRNPKMWQWLFAQKRGADTADAAPETATGGS</sequence>
<dbReference type="Gene3D" id="3.40.50.1820">
    <property type="entry name" value="alpha/beta hydrolase"/>
    <property type="match status" value="1"/>
</dbReference>
<evidence type="ECO:0000256" key="2">
    <source>
        <dbReference type="SAM" id="SignalP"/>
    </source>
</evidence>
<dbReference type="PANTHER" id="PTHR43037:SF1">
    <property type="entry name" value="BLL1128 PROTEIN"/>
    <property type="match status" value="1"/>
</dbReference>
<dbReference type="GO" id="GO:0006508">
    <property type="term" value="P:proteolysis"/>
    <property type="evidence" value="ECO:0007669"/>
    <property type="project" value="InterPro"/>
</dbReference>
<dbReference type="RefSeq" id="WP_053840282.1">
    <property type="nucleotide sequence ID" value="NZ_CP076250.1"/>
</dbReference>
<dbReference type="AlphaFoldDB" id="A0A0K2ZNM9"/>
<dbReference type="EMBL" id="CXOK01000026">
    <property type="protein sequence ID" value="CTP85834.1"/>
    <property type="molecule type" value="Genomic_DNA"/>
</dbReference>
<dbReference type="PROSITE" id="PS51257">
    <property type="entry name" value="PROKAR_LIPOPROTEIN"/>
    <property type="match status" value="1"/>
</dbReference>
<proteinExistence type="predicted"/>
<gene>
    <name evidence="4" type="ORF">XTPLMG728_1021</name>
</gene>
<evidence type="ECO:0000313" key="5">
    <source>
        <dbReference type="Proteomes" id="UP000041247"/>
    </source>
</evidence>
<dbReference type="GO" id="GO:0008236">
    <property type="term" value="F:serine-type peptidase activity"/>
    <property type="evidence" value="ECO:0007669"/>
    <property type="project" value="InterPro"/>
</dbReference>
<dbReference type="Proteomes" id="UP000041247">
    <property type="component" value="Unassembled WGS sequence"/>
</dbReference>
<feature type="domain" description="Peptidase S9 prolyl oligopeptidase catalytic" evidence="3">
    <location>
        <begin position="116"/>
        <end position="249"/>
    </location>
</feature>
<accession>A0A0K2ZNM9</accession>
<organism evidence="4 5">
    <name type="scientific">Xanthomonas graminis pv. poae</name>
    <dbReference type="NCBI Taxonomy" id="227946"/>
    <lineage>
        <taxon>Bacteria</taxon>
        <taxon>Pseudomonadati</taxon>
        <taxon>Pseudomonadota</taxon>
        <taxon>Gammaproteobacteria</taxon>
        <taxon>Lysobacterales</taxon>
        <taxon>Lysobacteraceae</taxon>
        <taxon>Xanthomonas</taxon>
        <taxon>Xanthomonas translucens group</taxon>
        <taxon>Xanthomonas graminis</taxon>
    </lineage>
</organism>
<reference evidence="4 5" key="1">
    <citation type="submission" date="2015-07" db="EMBL/GenBank/DDBJ databases">
        <authorList>
            <person name="Noorani M."/>
        </authorList>
    </citation>
    <scope>NUCLEOTIDE SEQUENCE [LARGE SCALE GENOMIC DNA]</scope>
    <source>
        <strain evidence="4">LMG728</strain>
    </source>
</reference>
<evidence type="ECO:0000259" key="3">
    <source>
        <dbReference type="Pfam" id="PF00326"/>
    </source>
</evidence>